<protein>
    <submittedName>
        <fullName evidence="1">Uncharacterized protein</fullName>
    </submittedName>
</protein>
<dbReference type="Proteomes" id="UP000223363">
    <property type="component" value="Segment"/>
</dbReference>
<gene>
    <name evidence="1" type="ORF">2050HW_00320</name>
</gene>
<evidence type="ECO:0000313" key="1">
    <source>
        <dbReference type="EMBL" id="ATA65655.1"/>
    </source>
</evidence>
<sequence>MNAYDVLSQRAVGELPISIGTALALEGLEKNISAGDSGNQRYGALWINIRTLYRNIYESVENIRRPLLTPKAIADTLIEEVQYIRRFASGKIDHVQLYHREYADLLRRFPKAYIKVPNTPLQKQYDAFMNKTLDIVIARDVDQSIEWDKGSILRGEPTKALIITHYPVDLLSRTKFTQLRLLESYTAAIKSKSQWNTKLTEGKNLKNMPFNDFTIQVFGDGPTQFLRMPIAIRRAVIDCAIKYKWTPMTTTEKIRQNIQWIPDKSIVELLREAL</sequence>
<dbReference type="EMBL" id="MF285618">
    <property type="protein sequence ID" value="ATA65655.1"/>
    <property type="molecule type" value="Genomic_DNA"/>
</dbReference>
<name>A0A289Z7Z2_9CAUD</name>
<evidence type="ECO:0000313" key="2">
    <source>
        <dbReference type="Proteomes" id="UP000223363"/>
    </source>
</evidence>
<keyword evidence="2" id="KW-1185">Reference proteome</keyword>
<accession>A0A289Z7Z2</accession>
<reference evidence="2" key="1">
    <citation type="submission" date="2017-06" db="EMBL/GenBank/DDBJ databases">
        <authorList>
            <person name="Zhao X."/>
        </authorList>
    </citation>
    <scope>NUCLEOTIDE SEQUENCE [LARGE SCALE GENOMIC DNA]</scope>
</reference>
<organism evidence="1 2">
    <name type="scientific">Serratia phage vB_SmaM_ 2050HW</name>
    <dbReference type="NCBI Taxonomy" id="2024252"/>
    <lineage>
        <taxon>Viruses</taxon>
        <taxon>Duplodnaviria</taxon>
        <taxon>Heunggongvirae</taxon>
        <taxon>Uroviricota</taxon>
        <taxon>Caudoviricetes</taxon>
        <taxon>Chimalliviridae</taxon>
        <taxon>Moabitevirus</taxon>
        <taxon>Moabitevirus mv2050HW</taxon>
    </lineage>
</organism>
<proteinExistence type="predicted"/>